<keyword evidence="3 6" id="KW-0812">Transmembrane</keyword>
<feature type="transmembrane region" description="Helical" evidence="6">
    <location>
        <begin position="130"/>
        <end position="150"/>
    </location>
</feature>
<feature type="domain" description="EamA" evidence="7">
    <location>
        <begin position="9"/>
        <end position="143"/>
    </location>
</feature>
<keyword evidence="4 6" id="KW-1133">Transmembrane helix</keyword>
<name>A0ABV6CFR4_9RHOB</name>
<dbReference type="PANTHER" id="PTHR42920">
    <property type="entry name" value="OS03G0707200 PROTEIN-RELATED"/>
    <property type="match status" value="1"/>
</dbReference>
<sequence>MRVMPAWIRGVAMLAATAIAWGGMFSVLKPLLSILDPFTLTLIRFGLAAPILVISLLAVEGRAALSFEGQALRLWWLGTLAFAGFGLLLVIGLRLTQPQHAAVVPALMPLIAVIITGIRTQTMPAPRGLLAVLIGLTGVVLVVTSGRPTILLEGGVGGGEALVLAGATCWVLYTLGAADFPGWSGLRYTTLTLMLGTVTIMAVEMIALASEYATLPDGTALLRAAPGMAFMVLAASVMGFLFWNAGMRALGPRMGILFINLVPVTAFTIALIGGQVPSPWELVGVSLVIGALIVNSFASRQKAFLSTDPTVD</sequence>
<dbReference type="InterPro" id="IPR051258">
    <property type="entry name" value="Diverse_Substrate_Transporter"/>
</dbReference>
<protein>
    <submittedName>
        <fullName evidence="8">DMT family transporter</fullName>
    </submittedName>
</protein>
<feature type="transmembrane region" description="Helical" evidence="6">
    <location>
        <begin position="99"/>
        <end position="118"/>
    </location>
</feature>
<accession>A0ABV6CFR4</accession>
<evidence type="ECO:0000313" key="8">
    <source>
        <dbReference type="EMBL" id="MFC0198851.1"/>
    </source>
</evidence>
<feature type="domain" description="EamA" evidence="7">
    <location>
        <begin position="159"/>
        <end position="296"/>
    </location>
</feature>
<feature type="transmembrane region" description="Helical" evidence="6">
    <location>
        <begin position="221"/>
        <end position="243"/>
    </location>
</feature>
<feature type="transmembrane region" description="Helical" evidence="6">
    <location>
        <begin position="71"/>
        <end position="93"/>
    </location>
</feature>
<dbReference type="Pfam" id="PF00892">
    <property type="entry name" value="EamA"/>
    <property type="match status" value="2"/>
</dbReference>
<evidence type="ECO:0000256" key="2">
    <source>
        <dbReference type="ARBA" id="ARBA00022475"/>
    </source>
</evidence>
<feature type="transmembrane region" description="Helical" evidence="6">
    <location>
        <begin position="280"/>
        <end position="298"/>
    </location>
</feature>
<feature type="transmembrane region" description="Helical" evidence="6">
    <location>
        <begin position="188"/>
        <end position="209"/>
    </location>
</feature>
<feature type="transmembrane region" description="Helical" evidence="6">
    <location>
        <begin position="40"/>
        <end position="59"/>
    </location>
</feature>
<keyword evidence="5 6" id="KW-0472">Membrane</keyword>
<dbReference type="InterPro" id="IPR000620">
    <property type="entry name" value="EamA_dom"/>
</dbReference>
<evidence type="ECO:0000256" key="5">
    <source>
        <dbReference type="ARBA" id="ARBA00023136"/>
    </source>
</evidence>
<comment type="caution">
    <text evidence="8">The sequence shown here is derived from an EMBL/GenBank/DDBJ whole genome shotgun (WGS) entry which is preliminary data.</text>
</comment>
<evidence type="ECO:0000256" key="6">
    <source>
        <dbReference type="SAM" id="Phobius"/>
    </source>
</evidence>
<dbReference type="SUPFAM" id="SSF103481">
    <property type="entry name" value="Multidrug resistance efflux transporter EmrE"/>
    <property type="match status" value="1"/>
</dbReference>
<evidence type="ECO:0000256" key="4">
    <source>
        <dbReference type="ARBA" id="ARBA00022989"/>
    </source>
</evidence>
<proteinExistence type="predicted"/>
<dbReference type="EMBL" id="JBHLWQ010000004">
    <property type="protein sequence ID" value="MFC0198851.1"/>
    <property type="molecule type" value="Genomic_DNA"/>
</dbReference>
<keyword evidence="9" id="KW-1185">Reference proteome</keyword>
<dbReference type="InterPro" id="IPR037185">
    <property type="entry name" value="EmrE-like"/>
</dbReference>
<reference evidence="8 9" key="1">
    <citation type="submission" date="2024-09" db="EMBL/GenBank/DDBJ databases">
        <authorList>
            <person name="Sun Q."/>
            <person name="Mori K."/>
        </authorList>
    </citation>
    <scope>NUCLEOTIDE SEQUENCE [LARGE SCALE GENOMIC DNA]</scope>
    <source>
        <strain evidence="8 9">CCM 7904</strain>
    </source>
</reference>
<evidence type="ECO:0000259" key="7">
    <source>
        <dbReference type="Pfam" id="PF00892"/>
    </source>
</evidence>
<comment type="subcellular location">
    <subcellularLocation>
        <location evidence="1">Cell membrane</location>
        <topology evidence="1">Multi-pass membrane protein</topology>
    </subcellularLocation>
</comment>
<dbReference type="Proteomes" id="UP001589795">
    <property type="component" value="Unassembled WGS sequence"/>
</dbReference>
<dbReference type="PANTHER" id="PTHR42920:SF14">
    <property type="entry name" value="TRANSPORTER, DRUG_METABOLITE EXPORTER FAMILY"/>
    <property type="match status" value="1"/>
</dbReference>
<gene>
    <name evidence="8" type="ORF">ACFFIZ_00395</name>
</gene>
<organism evidence="8 9">
    <name type="scientific">Paracoccus rhizosphaerae</name>
    <dbReference type="NCBI Taxonomy" id="1133347"/>
    <lineage>
        <taxon>Bacteria</taxon>
        <taxon>Pseudomonadati</taxon>
        <taxon>Pseudomonadota</taxon>
        <taxon>Alphaproteobacteria</taxon>
        <taxon>Rhodobacterales</taxon>
        <taxon>Paracoccaceae</taxon>
        <taxon>Paracoccus</taxon>
    </lineage>
</organism>
<keyword evidence="2" id="KW-1003">Cell membrane</keyword>
<feature type="transmembrane region" description="Helical" evidence="6">
    <location>
        <begin position="255"/>
        <end position="274"/>
    </location>
</feature>
<evidence type="ECO:0000256" key="3">
    <source>
        <dbReference type="ARBA" id="ARBA00022692"/>
    </source>
</evidence>
<feature type="transmembrane region" description="Helical" evidence="6">
    <location>
        <begin position="7"/>
        <end position="28"/>
    </location>
</feature>
<dbReference type="RefSeq" id="WP_265507350.1">
    <property type="nucleotide sequence ID" value="NZ_JAOTBE010000029.1"/>
</dbReference>
<evidence type="ECO:0000256" key="1">
    <source>
        <dbReference type="ARBA" id="ARBA00004651"/>
    </source>
</evidence>
<evidence type="ECO:0000313" key="9">
    <source>
        <dbReference type="Proteomes" id="UP001589795"/>
    </source>
</evidence>
<feature type="transmembrane region" description="Helical" evidence="6">
    <location>
        <begin position="156"/>
        <end position="176"/>
    </location>
</feature>